<feature type="transmembrane region" description="Helical" evidence="1">
    <location>
        <begin position="304"/>
        <end position="326"/>
    </location>
</feature>
<feature type="transmembrane region" description="Helical" evidence="1">
    <location>
        <begin position="244"/>
        <end position="263"/>
    </location>
</feature>
<feature type="transmembrane region" description="Helical" evidence="1">
    <location>
        <begin position="269"/>
        <end position="292"/>
    </location>
</feature>
<protein>
    <recommendedName>
        <fullName evidence="4">EamA domain-containing protein</fullName>
    </recommendedName>
</protein>
<dbReference type="SUPFAM" id="SSF103481">
    <property type="entry name" value="Multidrug resistance efflux transporter EmrE"/>
    <property type="match status" value="1"/>
</dbReference>
<feature type="transmembrane region" description="Helical" evidence="1">
    <location>
        <begin position="16"/>
        <end position="34"/>
    </location>
</feature>
<dbReference type="AlphaFoldDB" id="A0A1G2BK92"/>
<reference evidence="2 3" key="1">
    <citation type="journal article" date="2016" name="Nat. Commun.">
        <title>Thousands of microbial genomes shed light on interconnected biogeochemical processes in an aquifer system.</title>
        <authorList>
            <person name="Anantharaman K."/>
            <person name="Brown C.T."/>
            <person name="Hug L.A."/>
            <person name="Sharon I."/>
            <person name="Castelle C.J."/>
            <person name="Probst A.J."/>
            <person name="Thomas B.C."/>
            <person name="Singh A."/>
            <person name="Wilkins M.J."/>
            <person name="Karaoz U."/>
            <person name="Brodie E.L."/>
            <person name="Williams K.H."/>
            <person name="Hubbard S.S."/>
            <person name="Banfield J.F."/>
        </authorList>
    </citation>
    <scope>NUCLEOTIDE SEQUENCE [LARGE SCALE GENOMIC DNA]</scope>
</reference>
<feature type="transmembrane region" description="Helical" evidence="1">
    <location>
        <begin position="46"/>
        <end position="70"/>
    </location>
</feature>
<feature type="transmembrane region" description="Helical" evidence="1">
    <location>
        <begin position="178"/>
        <end position="197"/>
    </location>
</feature>
<evidence type="ECO:0000256" key="1">
    <source>
        <dbReference type="SAM" id="Phobius"/>
    </source>
</evidence>
<accession>A0A1G2BK92</accession>
<dbReference type="Proteomes" id="UP000177817">
    <property type="component" value="Unassembled WGS sequence"/>
</dbReference>
<name>A0A1G2BK92_9BACT</name>
<evidence type="ECO:0000313" key="2">
    <source>
        <dbReference type="EMBL" id="OGY89658.1"/>
    </source>
</evidence>
<proteinExistence type="predicted"/>
<feature type="transmembrane region" description="Helical" evidence="1">
    <location>
        <begin position="146"/>
        <end position="166"/>
    </location>
</feature>
<gene>
    <name evidence="2" type="ORF">A2677_01485</name>
</gene>
<sequence length="328" mass="36346">MGAFVLVSSYAFSEMNWLYIILISYFILSISNLVDKIFLSKIVTESIVYAIWVSLLSVFVVLLLVLDVLFNRATGLTSSSFGDLSFMTPWFVVLAVFIGVLFTLAIYLLYTALQRGEASRIIPLIGGSMPVIIYAMTFWYEPLNASRTISFFLLVAGTVLISVTPGGKHPASMKNGTYIALGASVSFALFFVLSQYLFRSQGFLNGIVWPRLGTAIALIVLFTNEPIRKKMLDSLRHLSFRMRSIWVTSQCLGAVGFVGQQYAISLPNVSVALVSALQSTQYVYILIMATLMTVFRPKLLKEHLSWRVLLMKLVALGSIGAGLFFVSL</sequence>
<evidence type="ECO:0000313" key="3">
    <source>
        <dbReference type="Proteomes" id="UP000177817"/>
    </source>
</evidence>
<comment type="caution">
    <text evidence="2">The sequence shown here is derived from an EMBL/GenBank/DDBJ whole genome shotgun (WGS) entry which is preliminary data.</text>
</comment>
<keyword evidence="1" id="KW-1133">Transmembrane helix</keyword>
<dbReference type="InterPro" id="IPR037185">
    <property type="entry name" value="EmrE-like"/>
</dbReference>
<evidence type="ECO:0008006" key="4">
    <source>
        <dbReference type="Google" id="ProtNLM"/>
    </source>
</evidence>
<dbReference type="EMBL" id="MHKK01000027">
    <property type="protein sequence ID" value="OGY89658.1"/>
    <property type="molecule type" value="Genomic_DNA"/>
</dbReference>
<keyword evidence="1" id="KW-0812">Transmembrane</keyword>
<feature type="transmembrane region" description="Helical" evidence="1">
    <location>
        <begin position="90"/>
        <end position="109"/>
    </location>
</feature>
<feature type="transmembrane region" description="Helical" evidence="1">
    <location>
        <begin position="121"/>
        <end position="140"/>
    </location>
</feature>
<organism evidence="2 3">
    <name type="scientific">Candidatus Komeilibacteria bacterium RIFCSPHIGHO2_01_FULL_52_14</name>
    <dbReference type="NCBI Taxonomy" id="1798549"/>
    <lineage>
        <taxon>Bacteria</taxon>
        <taxon>Candidatus Komeiliibacteriota</taxon>
    </lineage>
</organism>
<keyword evidence="1" id="KW-0472">Membrane</keyword>
<dbReference type="Gene3D" id="1.10.3730.20">
    <property type="match status" value="1"/>
</dbReference>
<feature type="transmembrane region" description="Helical" evidence="1">
    <location>
        <begin position="203"/>
        <end position="223"/>
    </location>
</feature>